<comment type="caution">
    <text evidence="3">The sequence shown here is derived from an EMBL/GenBank/DDBJ whole genome shotgun (WGS) entry which is preliminary data.</text>
</comment>
<feature type="region of interest" description="Disordered" evidence="1">
    <location>
        <begin position="90"/>
        <end position="120"/>
    </location>
</feature>
<dbReference type="EMBL" id="JRKL02000170">
    <property type="protein sequence ID" value="KAF3974271.1"/>
    <property type="molecule type" value="Genomic_DNA"/>
</dbReference>
<accession>A0A8J4RJ47</accession>
<feature type="compositionally biased region" description="Pro residues" evidence="1">
    <location>
        <begin position="92"/>
        <end position="120"/>
    </location>
</feature>
<organism evidence="3 4">
    <name type="scientific">Castanea mollissima</name>
    <name type="common">Chinese chestnut</name>
    <dbReference type="NCBI Taxonomy" id="60419"/>
    <lineage>
        <taxon>Eukaryota</taxon>
        <taxon>Viridiplantae</taxon>
        <taxon>Streptophyta</taxon>
        <taxon>Embryophyta</taxon>
        <taxon>Tracheophyta</taxon>
        <taxon>Spermatophyta</taxon>
        <taxon>Magnoliopsida</taxon>
        <taxon>eudicotyledons</taxon>
        <taxon>Gunneridae</taxon>
        <taxon>Pentapetalae</taxon>
        <taxon>rosids</taxon>
        <taxon>fabids</taxon>
        <taxon>Fagales</taxon>
        <taxon>Fagaceae</taxon>
        <taxon>Castanea</taxon>
    </lineage>
</organism>
<reference evidence="3" key="1">
    <citation type="submission" date="2020-03" db="EMBL/GenBank/DDBJ databases">
        <title>Castanea mollissima Vanexum genome sequencing.</title>
        <authorList>
            <person name="Staton M."/>
        </authorList>
    </citation>
    <scope>NUCLEOTIDE SEQUENCE</scope>
    <source>
        <tissue evidence="3">Leaf</tissue>
    </source>
</reference>
<evidence type="ECO:0000256" key="2">
    <source>
        <dbReference type="SAM" id="Phobius"/>
    </source>
</evidence>
<keyword evidence="4" id="KW-1185">Reference proteome</keyword>
<proteinExistence type="predicted"/>
<name>A0A8J4RJ47_9ROSI</name>
<dbReference type="AlphaFoldDB" id="A0A8J4RJ47"/>
<keyword evidence="2" id="KW-1133">Transmembrane helix</keyword>
<protein>
    <submittedName>
        <fullName evidence="3">Uncharacterized protein</fullName>
    </submittedName>
</protein>
<feature type="transmembrane region" description="Helical" evidence="2">
    <location>
        <begin position="33"/>
        <end position="54"/>
    </location>
</feature>
<evidence type="ECO:0000256" key="1">
    <source>
        <dbReference type="SAM" id="MobiDB-lite"/>
    </source>
</evidence>
<evidence type="ECO:0000313" key="4">
    <source>
        <dbReference type="Proteomes" id="UP000737018"/>
    </source>
</evidence>
<keyword evidence="2" id="KW-0812">Transmembrane</keyword>
<keyword evidence="2" id="KW-0472">Membrane</keyword>
<gene>
    <name evidence="3" type="ORF">CMV_002391</name>
</gene>
<dbReference type="Proteomes" id="UP000737018">
    <property type="component" value="Unassembled WGS sequence"/>
</dbReference>
<evidence type="ECO:0000313" key="3">
    <source>
        <dbReference type="EMBL" id="KAF3974271.1"/>
    </source>
</evidence>
<sequence length="120" mass="13324">MSKTKEHGCLYSDIPNSFSQSNMVAEVVIKRHLLLNSLVLTTLFLSWSLFFTGVSCVRNGEELYRAVTVQHRKVQPFNFAKLEEKPLLLVEHPPPPLPAPGPRPFQEPPPSPGGPPGQNP</sequence>